<name>A0AC34RF80_9BILA</name>
<reference evidence="2" key="1">
    <citation type="submission" date="2022-11" db="UniProtKB">
        <authorList>
            <consortium name="WormBaseParasite"/>
        </authorList>
    </citation>
    <scope>IDENTIFICATION</scope>
</reference>
<organism evidence="1 2">
    <name type="scientific">Panagrolaimus sp. JU765</name>
    <dbReference type="NCBI Taxonomy" id="591449"/>
    <lineage>
        <taxon>Eukaryota</taxon>
        <taxon>Metazoa</taxon>
        <taxon>Ecdysozoa</taxon>
        <taxon>Nematoda</taxon>
        <taxon>Chromadorea</taxon>
        <taxon>Rhabditida</taxon>
        <taxon>Tylenchina</taxon>
        <taxon>Panagrolaimomorpha</taxon>
        <taxon>Panagrolaimoidea</taxon>
        <taxon>Panagrolaimidae</taxon>
        <taxon>Panagrolaimus</taxon>
    </lineage>
</organism>
<evidence type="ECO:0000313" key="2">
    <source>
        <dbReference type="WBParaSite" id="JU765_v2.g6230.t1"/>
    </source>
</evidence>
<evidence type="ECO:0000313" key="1">
    <source>
        <dbReference type="Proteomes" id="UP000887576"/>
    </source>
</evidence>
<protein>
    <submittedName>
        <fullName evidence="2">Uncharacterized protein</fullName>
    </submittedName>
</protein>
<dbReference type="WBParaSite" id="JU765_v2.g6230.t1">
    <property type="protein sequence ID" value="JU765_v2.g6230.t1"/>
    <property type="gene ID" value="JU765_v2.g6230"/>
</dbReference>
<proteinExistence type="predicted"/>
<sequence>MNAQQIQRYVRRLADSPIPRQLNRRVGIFVVLALLFLMYFLYSSYTVPKSSAVQMCVADHFQEKSGKLVNILAEKTPISFIGNGYIGLDVSSQGLLLLKLNNTAEYFQLPGFLPLVNLITPNTNENALHFVSDVHEGMSKAVRCSIIAEKCICVYEYMYAHRTRPNVLIQDVKLSNPSMSSLNIKFSRGVSAEWEKQEGAKVPIYYRRLNIANEDVGVAVICSSLPENLIVNQKREESFRFICVVEHEKIGQDAVFTKRHLLSKVLEKFSEVNDMHHDKIDEEHKNAWATLNKASFSISPSKAPNALNTELIELTKYLLLSAARDPLLEKDVDPKAVEATKALLDQNELCYRGHSTMLTPSKLWQHWSTYDDIQSTISIWILTLKHHGCMHLVNAGAHGLLQAFLLSLTAATFTHHHLEFALDPTGDLHRHLHIEGLDFALGMSVSLDFDMDVDYRPLIRIKSNTANIPLYACSGGCVDGAKELTSTIMELPIKITKPPTPILFISDDKNVLNTLKDTVHVIEVVDAPKHLPETIALHKHGENTGLPTVFWVILICLLASFHIFLFKLLYSEWKNSSSVPYSKFSKKILLRR</sequence>
<accession>A0AC34RF80</accession>
<dbReference type="Proteomes" id="UP000887576">
    <property type="component" value="Unplaced"/>
</dbReference>